<evidence type="ECO:0000259" key="1">
    <source>
        <dbReference type="SMART" id="SM00418"/>
    </source>
</evidence>
<keyword evidence="3" id="KW-1185">Reference proteome</keyword>
<reference evidence="2 3" key="1">
    <citation type="submission" date="2018-08" db="EMBL/GenBank/DDBJ databases">
        <title>Isolation, diversity and antifungal activity of Actinobacteria from cow dung.</title>
        <authorList>
            <person name="Ling L."/>
        </authorList>
    </citation>
    <scope>NUCLEOTIDE SEQUENCE [LARGE SCALE GENOMIC DNA]</scope>
    <source>
        <strain evidence="2 3">NEAU-LLE</strain>
    </source>
</reference>
<evidence type="ECO:0000313" key="2">
    <source>
        <dbReference type="EMBL" id="REJ07875.1"/>
    </source>
</evidence>
<dbReference type="SUPFAM" id="SSF46785">
    <property type="entry name" value="Winged helix' DNA-binding domain"/>
    <property type="match status" value="1"/>
</dbReference>
<dbReference type="InterPro" id="IPR045981">
    <property type="entry name" value="DUF5937"/>
</dbReference>
<dbReference type="Proteomes" id="UP000262172">
    <property type="component" value="Unassembled WGS sequence"/>
</dbReference>
<dbReference type="InterPro" id="IPR036388">
    <property type="entry name" value="WH-like_DNA-bd_sf"/>
</dbReference>
<comment type="caution">
    <text evidence="2">The sequence shown here is derived from an EMBL/GenBank/DDBJ whole genome shotgun (WGS) entry which is preliminary data.</text>
</comment>
<dbReference type="InterPro" id="IPR001845">
    <property type="entry name" value="HTH_ArsR_DNA-bd_dom"/>
</dbReference>
<dbReference type="CDD" id="cd00090">
    <property type="entry name" value="HTH_ARSR"/>
    <property type="match status" value="1"/>
</dbReference>
<dbReference type="InterPro" id="IPR036390">
    <property type="entry name" value="WH_DNA-bd_sf"/>
</dbReference>
<dbReference type="RefSeq" id="WP_116240789.1">
    <property type="nucleotide sequence ID" value="NZ_QUAB01000014.1"/>
</dbReference>
<name>A0A371NXQ3_9MICO</name>
<evidence type="ECO:0000313" key="3">
    <source>
        <dbReference type="Proteomes" id="UP000262172"/>
    </source>
</evidence>
<dbReference type="Pfam" id="PF19361">
    <property type="entry name" value="DUF5937"/>
    <property type="match status" value="1"/>
</dbReference>
<dbReference type="AlphaFoldDB" id="A0A371NXQ3"/>
<accession>A0A371NXQ3</accession>
<organism evidence="2 3">
    <name type="scientific">Microbacterium bovistercoris</name>
    <dbReference type="NCBI Taxonomy" id="2293570"/>
    <lineage>
        <taxon>Bacteria</taxon>
        <taxon>Bacillati</taxon>
        <taxon>Actinomycetota</taxon>
        <taxon>Actinomycetes</taxon>
        <taxon>Micrococcales</taxon>
        <taxon>Microbacteriaceae</taxon>
        <taxon>Microbacterium</taxon>
    </lineage>
</organism>
<dbReference type="EMBL" id="QUAB01000014">
    <property type="protein sequence ID" value="REJ07875.1"/>
    <property type="molecule type" value="Genomic_DNA"/>
</dbReference>
<sequence>MDRNIRPREGVESPDHRVDFRLSPGDIQAVRFGVSPGHEFAHAVRVLLRPAEHPLQWGWLKQVRESVPREPFSLLAQVIGADGYMPDFLTTDARWDLTPADELAALRIAPVPGILVDLGKMIQRSSGERQQALRRMRADPERARALLADAWEQVWDAALAPVWPQLERMLRADIAVRARTVAADGLAAMAGGLHRSVRWSDGAVRVQLRRHSEDVDCRGSGLVLVPSVMSSWGCMVLTEPPAQPTLFYPARGVTAGWARDAADLADALGALVGPVRAAILLQAHIARTTSQVAVDAGIAVSTASHHLTVLRDAGLLTSAREGNRMLHLRTPLGEALVGAGL</sequence>
<feature type="domain" description="HTH arsR-type" evidence="1">
    <location>
        <begin position="266"/>
        <end position="341"/>
    </location>
</feature>
<dbReference type="Gene3D" id="1.10.10.10">
    <property type="entry name" value="Winged helix-like DNA-binding domain superfamily/Winged helix DNA-binding domain"/>
    <property type="match status" value="1"/>
</dbReference>
<dbReference type="GO" id="GO:0003700">
    <property type="term" value="F:DNA-binding transcription factor activity"/>
    <property type="evidence" value="ECO:0007669"/>
    <property type="project" value="InterPro"/>
</dbReference>
<dbReference type="Pfam" id="PF01022">
    <property type="entry name" value="HTH_5"/>
    <property type="match status" value="1"/>
</dbReference>
<proteinExistence type="predicted"/>
<dbReference type="SMART" id="SM00418">
    <property type="entry name" value="HTH_ARSR"/>
    <property type="match status" value="1"/>
</dbReference>
<gene>
    <name evidence="2" type="ORF">DY023_02610</name>
</gene>
<dbReference type="OrthoDB" id="3460651at2"/>
<protein>
    <submittedName>
        <fullName evidence="2">ArsR family transcriptional regulator</fullName>
    </submittedName>
</protein>
<dbReference type="InterPro" id="IPR011991">
    <property type="entry name" value="ArsR-like_HTH"/>
</dbReference>